<protein>
    <submittedName>
        <fullName evidence="2">Nitrogenase component 1</fullName>
    </submittedName>
</protein>
<evidence type="ECO:0000259" key="1">
    <source>
        <dbReference type="Pfam" id="PF00148"/>
    </source>
</evidence>
<dbReference type="EMBL" id="DXBR01000097">
    <property type="protein sequence ID" value="HIZ40327.1"/>
    <property type="molecule type" value="Genomic_DNA"/>
</dbReference>
<name>A0A9D2J8Q8_9FIRM</name>
<evidence type="ECO:0000313" key="2">
    <source>
        <dbReference type="EMBL" id="HIZ40327.1"/>
    </source>
</evidence>
<reference evidence="2" key="2">
    <citation type="submission" date="2021-04" db="EMBL/GenBank/DDBJ databases">
        <authorList>
            <person name="Gilroy R."/>
        </authorList>
    </citation>
    <scope>NUCLEOTIDE SEQUENCE</scope>
    <source>
        <strain evidence="2">CHK179-28034</strain>
    </source>
</reference>
<feature type="domain" description="Nitrogenase/oxidoreductase component 1" evidence="1">
    <location>
        <begin position="17"/>
        <end position="272"/>
    </location>
</feature>
<dbReference type="GO" id="GO:0016491">
    <property type="term" value="F:oxidoreductase activity"/>
    <property type="evidence" value="ECO:0007669"/>
    <property type="project" value="InterPro"/>
</dbReference>
<sequence length="373" mass="40839">MKGLRKYIAPFAPDQSGATAVFCELGGLVIILDAGGCAGNVCGFDEPRWFDSKSAIFSAGLRDMDAILGRDDKLVEKIAKACEKIDGNFVAVIGTPVPAVIGTDYSALKRMIEKKTGFPTVTVDTNGMELYDDGVKKASLELFRTFTGKNIFTRKDASGQQAETQSDSDGSTEVLPGTLGIIGATPMDVVETAEPDALARYYKEKGWQQVFIYGMGTGLADVERAHRAEKNLVIAPAGLAAAKYLEKKYGTPYEAAYPLETIPGFETLMEEVGKKERKKILIVHQQVLANSLREAIRESSEAEITVASWFMLEKELREEGDVHLKEEDQWMSLVRDGGYDLIIGESLFMRAVPEYAGDFLPLSHFAVSGKRHV</sequence>
<dbReference type="InterPro" id="IPR052673">
    <property type="entry name" value="Ni-siroh_cyclase_CfbD"/>
</dbReference>
<comment type="caution">
    <text evidence="2">The sequence shown here is derived from an EMBL/GenBank/DDBJ whole genome shotgun (WGS) entry which is preliminary data.</text>
</comment>
<dbReference type="Proteomes" id="UP000824049">
    <property type="component" value="Unassembled WGS sequence"/>
</dbReference>
<reference evidence="2" key="1">
    <citation type="journal article" date="2021" name="PeerJ">
        <title>Extensive microbial diversity within the chicken gut microbiome revealed by metagenomics and culture.</title>
        <authorList>
            <person name="Gilroy R."/>
            <person name="Ravi A."/>
            <person name="Getino M."/>
            <person name="Pursley I."/>
            <person name="Horton D.L."/>
            <person name="Alikhan N.F."/>
            <person name="Baker D."/>
            <person name="Gharbi K."/>
            <person name="Hall N."/>
            <person name="Watson M."/>
            <person name="Adriaenssens E.M."/>
            <person name="Foster-Nyarko E."/>
            <person name="Jarju S."/>
            <person name="Secka A."/>
            <person name="Antonio M."/>
            <person name="Oren A."/>
            <person name="Chaudhuri R.R."/>
            <person name="La Ragione R."/>
            <person name="Hildebrand F."/>
            <person name="Pallen M.J."/>
        </authorList>
    </citation>
    <scope>NUCLEOTIDE SEQUENCE</scope>
    <source>
        <strain evidence="2">CHK179-28034</strain>
    </source>
</reference>
<organism evidence="2 3">
    <name type="scientific">Candidatus Anaerobutyricum stercoris</name>
    <dbReference type="NCBI Taxonomy" id="2838457"/>
    <lineage>
        <taxon>Bacteria</taxon>
        <taxon>Bacillati</taxon>
        <taxon>Bacillota</taxon>
        <taxon>Clostridia</taxon>
        <taxon>Lachnospirales</taxon>
        <taxon>Lachnospiraceae</taxon>
        <taxon>Anaerobutyricum</taxon>
    </lineage>
</organism>
<gene>
    <name evidence="2" type="ORF">H9968_10500</name>
</gene>
<dbReference type="Pfam" id="PF00148">
    <property type="entry name" value="Oxidored_nitro"/>
    <property type="match status" value="1"/>
</dbReference>
<dbReference type="AlphaFoldDB" id="A0A9D2J8Q8"/>
<proteinExistence type="predicted"/>
<dbReference type="PANTHER" id="PTHR42846:SF1">
    <property type="entry name" value="NI-SIROHYDROCHLORIN A,C-DIAMIDE REDUCTIVE CYCLASE COMPLEX, COMPONENT CFBD"/>
    <property type="match status" value="1"/>
</dbReference>
<dbReference type="PANTHER" id="PTHR42846">
    <property type="entry name" value="NI-SIROHYDROCHLORIN A,C-DIAMIDE REDUCTIVE CYCLASE COMPLEX, COMPONENT CFBD"/>
    <property type="match status" value="1"/>
</dbReference>
<evidence type="ECO:0000313" key="3">
    <source>
        <dbReference type="Proteomes" id="UP000824049"/>
    </source>
</evidence>
<dbReference type="InterPro" id="IPR000510">
    <property type="entry name" value="Nase/OxRdtase_comp1"/>
</dbReference>
<dbReference type="Gene3D" id="3.40.50.1980">
    <property type="entry name" value="Nitrogenase molybdenum iron protein domain"/>
    <property type="match status" value="2"/>
</dbReference>
<accession>A0A9D2J8Q8</accession>
<dbReference type="SUPFAM" id="SSF53807">
    <property type="entry name" value="Helical backbone' metal receptor"/>
    <property type="match status" value="1"/>
</dbReference>